<gene>
    <name evidence="9" type="ORF">BSZ36_13880</name>
</gene>
<feature type="transmembrane region" description="Helical" evidence="7">
    <location>
        <begin position="49"/>
        <end position="71"/>
    </location>
</feature>
<evidence type="ECO:0000256" key="4">
    <source>
        <dbReference type="ARBA" id="ARBA00022692"/>
    </source>
</evidence>
<dbReference type="AlphaFoldDB" id="A0A259U1R4"/>
<dbReference type="OrthoDB" id="9809206at2"/>
<comment type="subcellular location">
    <subcellularLocation>
        <location evidence="1">Cell membrane</location>
        <topology evidence="1">Multi-pass membrane protein</topology>
    </subcellularLocation>
</comment>
<dbReference type="InterPro" id="IPR049278">
    <property type="entry name" value="MS_channel_C"/>
</dbReference>
<evidence type="ECO:0000256" key="5">
    <source>
        <dbReference type="ARBA" id="ARBA00022989"/>
    </source>
</evidence>
<comment type="similarity">
    <text evidence="2">Belongs to the MscS (TC 1.A.23) family.</text>
</comment>
<dbReference type="InterPro" id="IPR010920">
    <property type="entry name" value="LSM_dom_sf"/>
</dbReference>
<evidence type="ECO:0000256" key="6">
    <source>
        <dbReference type="ARBA" id="ARBA00023136"/>
    </source>
</evidence>
<evidence type="ECO:0000256" key="1">
    <source>
        <dbReference type="ARBA" id="ARBA00004651"/>
    </source>
</evidence>
<feature type="transmembrane region" description="Helical" evidence="7">
    <location>
        <begin position="12"/>
        <end position="29"/>
    </location>
</feature>
<protein>
    <recommendedName>
        <fullName evidence="8">Cyclic nucleotide-binding domain-containing protein</fullName>
    </recommendedName>
</protein>
<dbReference type="GO" id="GO:0008381">
    <property type="term" value="F:mechanosensitive monoatomic ion channel activity"/>
    <property type="evidence" value="ECO:0007669"/>
    <property type="project" value="InterPro"/>
</dbReference>
<dbReference type="InterPro" id="IPR023408">
    <property type="entry name" value="MscS_beta-dom_sf"/>
</dbReference>
<evidence type="ECO:0000259" key="8">
    <source>
        <dbReference type="PROSITE" id="PS50042"/>
    </source>
</evidence>
<dbReference type="SUPFAM" id="SSF50182">
    <property type="entry name" value="Sm-like ribonucleoproteins"/>
    <property type="match status" value="1"/>
</dbReference>
<accession>A0A259U1R4</accession>
<dbReference type="Gene3D" id="1.10.287.1260">
    <property type="match status" value="1"/>
</dbReference>
<dbReference type="InterPro" id="IPR014710">
    <property type="entry name" value="RmlC-like_jellyroll"/>
</dbReference>
<name>A0A259U1R4_9BACT</name>
<evidence type="ECO:0000256" key="3">
    <source>
        <dbReference type="ARBA" id="ARBA00022475"/>
    </source>
</evidence>
<dbReference type="Pfam" id="PF21082">
    <property type="entry name" value="MS_channel_3rd"/>
    <property type="match status" value="1"/>
</dbReference>
<dbReference type="GO" id="GO:0005886">
    <property type="term" value="C:plasma membrane"/>
    <property type="evidence" value="ECO:0007669"/>
    <property type="project" value="UniProtKB-SubCell"/>
</dbReference>
<proteinExistence type="inferred from homology"/>
<dbReference type="Gene3D" id="3.30.70.100">
    <property type="match status" value="1"/>
</dbReference>
<dbReference type="PANTHER" id="PTHR30221">
    <property type="entry name" value="SMALL-CONDUCTANCE MECHANOSENSITIVE CHANNEL"/>
    <property type="match status" value="1"/>
</dbReference>
<evidence type="ECO:0000313" key="9">
    <source>
        <dbReference type="EMBL" id="OZC03975.1"/>
    </source>
</evidence>
<dbReference type="InterPro" id="IPR045275">
    <property type="entry name" value="MscS_archaea/bacteria_type"/>
</dbReference>
<feature type="transmembrane region" description="Helical" evidence="7">
    <location>
        <begin position="83"/>
        <end position="105"/>
    </location>
</feature>
<dbReference type="InterPro" id="IPR006685">
    <property type="entry name" value="MscS_channel_2nd"/>
</dbReference>
<sequence>MTRPLRSLRLPFLFAVLLGIAYAAYYALTPEAVFASADHGLTATAAQRWLLAAFLTAAGVLGVQAVRFFVLDALFIRSQGHRAPALLHAVVAMVLYFVLGLLIAGGVFGQSLTGAIATSAVASVVLGLALQETLGNFFAGISLQIEQPFRLGDVLEANGQTGRVEAFNWRATTLKTVNDSRVVIPNALIAREPVEVFGRSQTVRRLLPLSGPYGTPPQTIGRVVLSAIVGVPGISERPAPQVRLASFDDSSITYDLLYWVDDYFRVASVDALVRERVWYAFAREDISIPFPHEVQVPYVPAAPAEEDPVEERARWLGEIPLLAPLAAEERQRLARGARTLLYGPGETILRAGSEGGSMFVVLRGRVEIRLPQEDGRRVRVAEVASGEVIGEMSLLTGDPRSADARAIGEVELIEVRRAEMKLLLAENEALADALAAEASLRLDQRADALARADAETEGPTTQASLLQRIRRFFELG</sequence>
<dbReference type="CDD" id="cd00038">
    <property type="entry name" value="CAP_ED"/>
    <property type="match status" value="1"/>
</dbReference>
<dbReference type="Pfam" id="PF00924">
    <property type="entry name" value="MS_channel_2nd"/>
    <property type="match status" value="1"/>
</dbReference>
<dbReference type="EMBL" id="MQWB01000001">
    <property type="protein sequence ID" value="OZC03975.1"/>
    <property type="molecule type" value="Genomic_DNA"/>
</dbReference>
<dbReference type="SUPFAM" id="SSF82689">
    <property type="entry name" value="Mechanosensitive channel protein MscS (YggB), C-terminal domain"/>
    <property type="match status" value="1"/>
</dbReference>
<dbReference type="InterPro" id="IPR018490">
    <property type="entry name" value="cNMP-bd_dom_sf"/>
</dbReference>
<keyword evidence="3" id="KW-1003">Cell membrane</keyword>
<dbReference type="InterPro" id="IPR000595">
    <property type="entry name" value="cNMP-bd_dom"/>
</dbReference>
<keyword evidence="5 7" id="KW-1133">Transmembrane helix</keyword>
<dbReference type="PANTHER" id="PTHR30221:SF1">
    <property type="entry name" value="SMALL-CONDUCTANCE MECHANOSENSITIVE CHANNEL"/>
    <property type="match status" value="1"/>
</dbReference>
<dbReference type="Gene3D" id="2.30.30.60">
    <property type="match status" value="1"/>
</dbReference>
<reference evidence="9 10" key="1">
    <citation type="submission" date="2016-11" db="EMBL/GenBank/DDBJ databases">
        <title>Study of marine rhodopsin-containing bacteria.</title>
        <authorList>
            <person name="Yoshizawa S."/>
            <person name="Kumagai Y."/>
            <person name="Kogure K."/>
        </authorList>
    </citation>
    <scope>NUCLEOTIDE SEQUENCE [LARGE SCALE GENOMIC DNA]</scope>
    <source>
        <strain evidence="9 10">SG-29</strain>
    </source>
</reference>
<evidence type="ECO:0000313" key="10">
    <source>
        <dbReference type="Proteomes" id="UP000216446"/>
    </source>
</evidence>
<keyword evidence="4 7" id="KW-0812">Transmembrane</keyword>
<dbReference type="InterPro" id="IPR018488">
    <property type="entry name" value="cNMP-bd_CS"/>
</dbReference>
<dbReference type="Gene3D" id="2.60.120.10">
    <property type="entry name" value="Jelly Rolls"/>
    <property type="match status" value="1"/>
</dbReference>
<feature type="domain" description="Cyclic nucleotide-binding" evidence="8">
    <location>
        <begin position="321"/>
        <end position="424"/>
    </location>
</feature>
<organism evidence="9 10">
    <name type="scientific">Rubricoccus marinus</name>
    <dbReference type="NCBI Taxonomy" id="716817"/>
    <lineage>
        <taxon>Bacteria</taxon>
        <taxon>Pseudomonadati</taxon>
        <taxon>Rhodothermota</taxon>
        <taxon>Rhodothermia</taxon>
        <taxon>Rhodothermales</taxon>
        <taxon>Rubricoccaceae</taxon>
        <taxon>Rubricoccus</taxon>
    </lineage>
</organism>
<dbReference type="SMART" id="SM00100">
    <property type="entry name" value="cNMP"/>
    <property type="match status" value="1"/>
</dbReference>
<dbReference type="InterPro" id="IPR011066">
    <property type="entry name" value="MscS_channel_C_sf"/>
</dbReference>
<keyword evidence="10" id="KW-1185">Reference proteome</keyword>
<evidence type="ECO:0000256" key="7">
    <source>
        <dbReference type="SAM" id="Phobius"/>
    </source>
</evidence>
<dbReference type="Proteomes" id="UP000216446">
    <property type="component" value="Unassembled WGS sequence"/>
</dbReference>
<dbReference type="RefSeq" id="WP_094549940.1">
    <property type="nucleotide sequence ID" value="NZ_MQWB01000001.1"/>
</dbReference>
<dbReference type="InParanoid" id="A0A259U1R4"/>
<evidence type="ECO:0000256" key="2">
    <source>
        <dbReference type="ARBA" id="ARBA00008017"/>
    </source>
</evidence>
<keyword evidence="6 7" id="KW-0472">Membrane</keyword>
<dbReference type="SUPFAM" id="SSF51206">
    <property type="entry name" value="cAMP-binding domain-like"/>
    <property type="match status" value="1"/>
</dbReference>
<dbReference type="PROSITE" id="PS50042">
    <property type="entry name" value="CNMP_BINDING_3"/>
    <property type="match status" value="1"/>
</dbReference>
<dbReference type="Pfam" id="PF00027">
    <property type="entry name" value="cNMP_binding"/>
    <property type="match status" value="1"/>
</dbReference>
<comment type="caution">
    <text evidence="9">The sequence shown here is derived from an EMBL/GenBank/DDBJ whole genome shotgun (WGS) entry which is preliminary data.</text>
</comment>
<dbReference type="PROSITE" id="PS00889">
    <property type="entry name" value="CNMP_BINDING_2"/>
    <property type="match status" value="1"/>
</dbReference>